<evidence type="ECO:0000313" key="4">
    <source>
        <dbReference type="Proteomes" id="UP001150879"/>
    </source>
</evidence>
<dbReference type="AlphaFoldDB" id="A0A9W9M4H5"/>
<evidence type="ECO:0000313" key="3">
    <source>
        <dbReference type="EMBL" id="KAJ5188905.1"/>
    </source>
</evidence>
<organism evidence="3 4">
    <name type="scientific">Penicillium cf. griseofulvum</name>
    <dbReference type="NCBI Taxonomy" id="2972120"/>
    <lineage>
        <taxon>Eukaryota</taxon>
        <taxon>Fungi</taxon>
        <taxon>Dikarya</taxon>
        <taxon>Ascomycota</taxon>
        <taxon>Pezizomycotina</taxon>
        <taxon>Eurotiomycetes</taxon>
        <taxon>Eurotiomycetidae</taxon>
        <taxon>Eurotiales</taxon>
        <taxon>Aspergillaceae</taxon>
        <taxon>Penicillium</taxon>
    </lineage>
</organism>
<dbReference type="Proteomes" id="UP001150879">
    <property type="component" value="Unassembled WGS sequence"/>
</dbReference>
<dbReference type="InterPro" id="IPR056125">
    <property type="entry name" value="DUF7708"/>
</dbReference>
<dbReference type="OrthoDB" id="4840035at2759"/>
<dbReference type="EMBL" id="JAPQKP010000005">
    <property type="protein sequence ID" value="KAJ5188905.1"/>
    <property type="molecule type" value="Genomic_DNA"/>
</dbReference>
<evidence type="ECO:0000256" key="1">
    <source>
        <dbReference type="SAM" id="MobiDB-lite"/>
    </source>
</evidence>
<keyword evidence="4" id="KW-1185">Reference proteome</keyword>
<reference evidence="3" key="1">
    <citation type="submission" date="2022-11" db="EMBL/GenBank/DDBJ databases">
        <authorList>
            <person name="Petersen C."/>
        </authorList>
    </citation>
    <scope>NUCLEOTIDE SEQUENCE</scope>
    <source>
        <strain evidence="3">IBT 16849</strain>
    </source>
</reference>
<protein>
    <recommendedName>
        <fullName evidence="2">DUF7708 domain-containing protein</fullName>
    </recommendedName>
</protein>
<evidence type="ECO:0000259" key="2">
    <source>
        <dbReference type="Pfam" id="PF24809"/>
    </source>
</evidence>
<sequence length="658" mass="74374">MNFNRLVEPSGGLIRRFSDDISESSPGEPLGRALAAKVAVDRNQERSASLRAEWDQLLLEGRELAQESVPDEEAILLQQSQRLYAAWSKFRIGLPKNSQLEAGDWDRPDINFLVATVTKASATWQSGRDESKLGRLKSKFQGLCKTCSSHSALLSVIPKDDKYVTLLTGSLSAIAQATINHQNIAEGVADTLEDLSYDIDIWNRQMKEHGNIPALRRYIQELYVVVFEFFTEIFTKWSKSSWKRFLTSFDESAFNELFTSKKNRMLAIQHRMNSHINLDFQSRTTRSLEMMIQQQNMLYQHQERLNQVLPNQLDQLCKQRFLVGESLERLLDQQQYFRLVLPQPSLITRIHENTAGEILTPTSISDDPETEVPKSEGSPVSKTPYQFSRTEIQAEIVRFTDQWKSQINHLIQVTNRAPLLQIDREVHNRLVTWLRASSSTNLWIHGPHDVPQPSQNSMTAVSLAALARNNNIPCIIYFCSFAERHEPGISKALDLGSFLAYIITQLVQLIPDDGYTEACLPPARFAALAQGTLSVPEALQLILDIRSLGPRVVYGFIDNIQVLEDQSDQDYTQDFLRTIATLCRLGRGAPRLDCATMEEEGAALGTRICFTTDGYVDGLAQASELRLLDKVEFDLETNEHLSGEIGGGPERGREEKDD</sequence>
<comment type="caution">
    <text evidence="3">The sequence shown here is derived from an EMBL/GenBank/DDBJ whole genome shotgun (WGS) entry which is preliminary data.</text>
</comment>
<accession>A0A9W9M4H5</accession>
<feature type="region of interest" description="Disordered" evidence="1">
    <location>
        <begin position="359"/>
        <end position="383"/>
    </location>
</feature>
<reference evidence="3" key="2">
    <citation type="journal article" date="2023" name="IMA Fungus">
        <title>Comparative genomic study of the Penicillium genus elucidates a diverse pangenome and 15 lateral gene transfer events.</title>
        <authorList>
            <person name="Petersen C."/>
            <person name="Sorensen T."/>
            <person name="Nielsen M.R."/>
            <person name="Sondergaard T.E."/>
            <person name="Sorensen J.L."/>
            <person name="Fitzpatrick D.A."/>
            <person name="Frisvad J.C."/>
            <person name="Nielsen K.L."/>
        </authorList>
    </citation>
    <scope>NUCLEOTIDE SEQUENCE</scope>
    <source>
        <strain evidence="3">IBT 16849</strain>
    </source>
</reference>
<dbReference type="Pfam" id="PF24809">
    <property type="entry name" value="DUF7708"/>
    <property type="match status" value="1"/>
</dbReference>
<feature type="region of interest" description="Disordered" evidence="1">
    <location>
        <begin position="639"/>
        <end position="658"/>
    </location>
</feature>
<gene>
    <name evidence="3" type="ORF">N7472_007919</name>
</gene>
<feature type="domain" description="DUF7708" evidence="2">
    <location>
        <begin position="142"/>
        <end position="263"/>
    </location>
</feature>
<proteinExistence type="predicted"/>
<name>A0A9W9M4H5_9EURO</name>